<reference evidence="9 10" key="1">
    <citation type="journal article" date="2012" name="J. Bacteriol.">
        <title>Draft Genome Sequence of Novosphingobium nitrogenifigens Y88T.</title>
        <authorList>
            <person name="Strabala T.J."/>
            <person name="Macdonald L."/>
            <person name="Liu V."/>
            <person name="Smit A.M."/>
        </authorList>
    </citation>
    <scope>NUCLEOTIDE SEQUENCE [LARGE SCALE GENOMIC DNA]</scope>
    <source>
        <strain evidence="9 10">DSM 19370</strain>
    </source>
</reference>
<keyword evidence="6" id="KW-0411">Iron-sulfur</keyword>
<dbReference type="PANTHER" id="PTHR43756">
    <property type="entry name" value="CHOLINE MONOOXYGENASE, CHLOROPLASTIC"/>
    <property type="match status" value="1"/>
</dbReference>
<dbReference type="PROSITE" id="PS51296">
    <property type="entry name" value="RIESKE"/>
    <property type="match status" value="1"/>
</dbReference>
<proteinExistence type="predicted"/>
<evidence type="ECO:0000256" key="7">
    <source>
        <dbReference type="ARBA" id="ARBA00023027"/>
    </source>
</evidence>
<dbReference type="PANTHER" id="PTHR43756:SF5">
    <property type="entry name" value="CHOLINE MONOOXYGENASE, CHLOROPLASTIC"/>
    <property type="match status" value="1"/>
</dbReference>
<dbReference type="SUPFAM" id="SSF50022">
    <property type="entry name" value="ISP domain"/>
    <property type="match status" value="1"/>
</dbReference>
<dbReference type="eggNOG" id="COG4638">
    <property type="taxonomic scope" value="Bacteria"/>
</dbReference>
<dbReference type="GO" id="GO:0051537">
    <property type="term" value="F:2 iron, 2 sulfur cluster binding"/>
    <property type="evidence" value="ECO:0007669"/>
    <property type="project" value="UniProtKB-KW"/>
</dbReference>
<keyword evidence="10" id="KW-1185">Reference proteome</keyword>
<dbReference type="HOGENOM" id="CLU_026244_3_0_5"/>
<sequence>MDLAEIKQAFATRRPGYSLPQSLYNDPAVFDFDLHAIYGRSWLMAGFACEVPTAGSYTSIKVGPWPVLIIRGKDGTIRAFHNSCRHRGAVLCKEGVGRTPRIVCPYHRWTYALDGELLNAPRMPDDFETATHGLRSIALEVVAGVIYICLADNPPAFDAFREGMEALLGPHDLENAKVARVETLVEYANWKLVLENGRECYHCQGSHPELSKTFPIDASAYFDYGGADHAARFEARMAELGLPCGPVGEDWWQALRFPLNPGMTSMTMDGSPASRKPMCAVGGGDIGSMRWALEPHSFAHATGEQVFFFSAMPTGPRETLVTAKWLVHKDAVEGVDYDSNAMAQLWHVTNIQDKDLAENNQAGVDSPGYTPGPYSPEAEVLVLRFVDWYCARAEEYLAEKLGSAKTGEGAMPHAA</sequence>
<dbReference type="OrthoDB" id="7458380at2"/>
<comment type="caution">
    <text evidence="9">The sequence shown here is derived from an EMBL/GenBank/DDBJ whole genome shotgun (WGS) entry which is preliminary data.</text>
</comment>
<evidence type="ECO:0000256" key="4">
    <source>
        <dbReference type="ARBA" id="ARBA00023002"/>
    </source>
</evidence>
<dbReference type="CDD" id="cd03469">
    <property type="entry name" value="Rieske_RO_Alpha_N"/>
    <property type="match status" value="1"/>
</dbReference>
<evidence type="ECO:0000256" key="1">
    <source>
        <dbReference type="ARBA" id="ARBA00001962"/>
    </source>
</evidence>
<dbReference type="GO" id="GO:0016491">
    <property type="term" value="F:oxidoreductase activity"/>
    <property type="evidence" value="ECO:0007669"/>
    <property type="project" value="UniProtKB-KW"/>
</dbReference>
<dbReference type="Proteomes" id="UP000004728">
    <property type="component" value="Unassembled WGS sequence"/>
</dbReference>
<dbReference type="Pfam" id="PF00355">
    <property type="entry name" value="Rieske"/>
    <property type="match status" value="1"/>
</dbReference>
<evidence type="ECO:0000256" key="3">
    <source>
        <dbReference type="ARBA" id="ARBA00022723"/>
    </source>
</evidence>
<name>F1ZAG1_9SPHN</name>
<dbReference type="PRINTS" id="PR00090">
    <property type="entry name" value="RNGDIOXGNASE"/>
</dbReference>
<keyword evidence="3" id="KW-0479">Metal-binding</keyword>
<dbReference type="STRING" id="983920.Y88_0486"/>
<evidence type="ECO:0000256" key="2">
    <source>
        <dbReference type="ARBA" id="ARBA00022714"/>
    </source>
</evidence>
<evidence type="ECO:0000313" key="10">
    <source>
        <dbReference type="Proteomes" id="UP000004728"/>
    </source>
</evidence>
<keyword evidence="4" id="KW-0560">Oxidoreductase</keyword>
<evidence type="ECO:0000256" key="5">
    <source>
        <dbReference type="ARBA" id="ARBA00023004"/>
    </source>
</evidence>
<feature type="domain" description="Rieske" evidence="8">
    <location>
        <begin position="42"/>
        <end position="148"/>
    </location>
</feature>
<dbReference type="InterPro" id="IPR015881">
    <property type="entry name" value="ARHD_Rieske_2Fe_2S"/>
</dbReference>
<dbReference type="RefSeq" id="WP_008066803.1">
    <property type="nucleotide sequence ID" value="NZ_AQWK01000002.1"/>
</dbReference>
<dbReference type="InterPro" id="IPR036922">
    <property type="entry name" value="Rieske_2Fe-2S_sf"/>
</dbReference>
<dbReference type="AlphaFoldDB" id="F1ZAG1"/>
<dbReference type="Pfam" id="PF00848">
    <property type="entry name" value="Ring_hydroxyl_A"/>
    <property type="match status" value="1"/>
</dbReference>
<dbReference type="CDD" id="cd08884">
    <property type="entry name" value="RHO_alpha_C_GbcA-like"/>
    <property type="match status" value="1"/>
</dbReference>
<dbReference type="Gene3D" id="2.102.10.10">
    <property type="entry name" value="Rieske [2Fe-2S] iron-sulphur domain"/>
    <property type="match status" value="1"/>
</dbReference>
<dbReference type="SUPFAM" id="SSF55961">
    <property type="entry name" value="Bet v1-like"/>
    <property type="match status" value="1"/>
</dbReference>
<accession>F1ZAG1</accession>
<dbReference type="Gene3D" id="3.90.380.10">
    <property type="entry name" value="Naphthalene 1,2-dioxygenase Alpha Subunit, Chain A, domain 1"/>
    <property type="match status" value="1"/>
</dbReference>
<evidence type="ECO:0000259" key="8">
    <source>
        <dbReference type="PROSITE" id="PS51296"/>
    </source>
</evidence>
<keyword evidence="2" id="KW-0001">2Fe-2S</keyword>
<organism evidence="9 10">
    <name type="scientific">Novosphingobium nitrogenifigens DSM 19370</name>
    <dbReference type="NCBI Taxonomy" id="983920"/>
    <lineage>
        <taxon>Bacteria</taxon>
        <taxon>Pseudomonadati</taxon>
        <taxon>Pseudomonadota</taxon>
        <taxon>Alphaproteobacteria</taxon>
        <taxon>Sphingomonadales</taxon>
        <taxon>Sphingomonadaceae</taxon>
        <taxon>Novosphingobium</taxon>
    </lineage>
</organism>
<dbReference type="PROSITE" id="PS00570">
    <property type="entry name" value="RING_HYDROXYL_ALPHA"/>
    <property type="match status" value="1"/>
</dbReference>
<evidence type="ECO:0000313" key="9">
    <source>
        <dbReference type="EMBL" id="EGD58431.1"/>
    </source>
</evidence>
<dbReference type="InterPro" id="IPR017941">
    <property type="entry name" value="Rieske_2Fe-2S"/>
</dbReference>
<dbReference type="EMBL" id="AEWJ01000041">
    <property type="protein sequence ID" value="EGD58431.1"/>
    <property type="molecule type" value="Genomic_DNA"/>
</dbReference>
<keyword evidence="7" id="KW-0520">NAD</keyword>
<dbReference type="GO" id="GO:0005506">
    <property type="term" value="F:iron ion binding"/>
    <property type="evidence" value="ECO:0007669"/>
    <property type="project" value="InterPro"/>
</dbReference>
<dbReference type="InterPro" id="IPR001663">
    <property type="entry name" value="Rng_hydr_dOase-A"/>
</dbReference>
<protein>
    <submittedName>
        <fullName evidence="9">Rieske (2Fe-2S) domain-containing protein</fullName>
    </submittedName>
</protein>
<dbReference type="InParanoid" id="F1ZAG1"/>
<evidence type="ECO:0000256" key="6">
    <source>
        <dbReference type="ARBA" id="ARBA00023014"/>
    </source>
</evidence>
<comment type="cofactor">
    <cofactor evidence="1">
        <name>Fe cation</name>
        <dbReference type="ChEBI" id="CHEBI:24875"/>
    </cofactor>
</comment>
<keyword evidence="5" id="KW-0408">Iron</keyword>
<dbReference type="InterPro" id="IPR015879">
    <property type="entry name" value="Ring_hydroxy_dOase_asu_C_dom"/>
</dbReference>
<gene>
    <name evidence="9" type="ORF">Y88_0486</name>
</gene>